<protein>
    <submittedName>
        <fullName evidence="2">Uncharacterized protein</fullName>
    </submittedName>
</protein>
<organism evidence="2 3">
    <name type="scientific">Myotis myotis</name>
    <name type="common">Greater mouse-eared bat</name>
    <name type="synonym">Vespertilio myotis</name>
    <dbReference type="NCBI Taxonomy" id="51298"/>
    <lineage>
        <taxon>Eukaryota</taxon>
        <taxon>Metazoa</taxon>
        <taxon>Chordata</taxon>
        <taxon>Craniata</taxon>
        <taxon>Vertebrata</taxon>
        <taxon>Euteleostomi</taxon>
        <taxon>Mammalia</taxon>
        <taxon>Eutheria</taxon>
        <taxon>Laurasiatheria</taxon>
        <taxon>Chiroptera</taxon>
        <taxon>Yangochiroptera</taxon>
        <taxon>Vespertilionidae</taxon>
        <taxon>Myotis</taxon>
    </lineage>
</organism>
<evidence type="ECO:0000313" key="2">
    <source>
        <dbReference type="EMBL" id="KAF6387374.1"/>
    </source>
</evidence>
<keyword evidence="1" id="KW-0472">Membrane</keyword>
<name>A0A7J8ALQ8_MYOMY</name>
<keyword evidence="1" id="KW-1133">Transmembrane helix</keyword>
<gene>
    <name evidence="2" type="ORF">mMyoMyo1_007880</name>
</gene>
<dbReference type="AlphaFoldDB" id="A0A7J8ALQ8"/>
<keyword evidence="3" id="KW-1185">Reference proteome</keyword>
<dbReference type="EMBL" id="JABWUV010000001">
    <property type="protein sequence ID" value="KAF6387374.1"/>
    <property type="molecule type" value="Genomic_DNA"/>
</dbReference>
<keyword evidence="1" id="KW-0812">Transmembrane</keyword>
<accession>A0A7J8ALQ8</accession>
<proteinExistence type="predicted"/>
<dbReference type="Proteomes" id="UP000527355">
    <property type="component" value="Unassembled WGS sequence"/>
</dbReference>
<feature type="transmembrane region" description="Helical" evidence="1">
    <location>
        <begin position="66"/>
        <end position="84"/>
    </location>
</feature>
<evidence type="ECO:0000256" key="1">
    <source>
        <dbReference type="SAM" id="Phobius"/>
    </source>
</evidence>
<evidence type="ECO:0000313" key="3">
    <source>
        <dbReference type="Proteomes" id="UP000527355"/>
    </source>
</evidence>
<feature type="transmembrane region" description="Helical" evidence="1">
    <location>
        <begin position="35"/>
        <end position="54"/>
    </location>
</feature>
<comment type="caution">
    <text evidence="2">The sequence shown here is derived from an EMBL/GenBank/DDBJ whole genome shotgun (WGS) entry which is preliminary data.</text>
</comment>
<reference evidence="2 3" key="1">
    <citation type="journal article" date="2020" name="Nature">
        <title>Six reference-quality genomes reveal evolution of bat adaptations.</title>
        <authorList>
            <person name="Jebb D."/>
            <person name="Huang Z."/>
            <person name="Pippel M."/>
            <person name="Hughes G.M."/>
            <person name="Lavrichenko K."/>
            <person name="Devanna P."/>
            <person name="Winkler S."/>
            <person name="Jermiin L.S."/>
            <person name="Skirmuntt E.C."/>
            <person name="Katzourakis A."/>
            <person name="Burkitt-Gray L."/>
            <person name="Ray D.A."/>
            <person name="Sullivan K.A.M."/>
            <person name="Roscito J.G."/>
            <person name="Kirilenko B.M."/>
            <person name="Davalos L.M."/>
            <person name="Corthals A.P."/>
            <person name="Power M.L."/>
            <person name="Jones G."/>
            <person name="Ransome R.D."/>
            <person name="Dechmann D.K.N."/>
            <person name="Locatelli A.G."/>
            <person name="Puechmaille S.J."/>
            <person name="Fedrigo O."/>
            <person name="Jarvis E.D."/>
            <person name="Hiller M."/>
            <person name="Vernes S.C."/>
            <person name="Myers E.W."/>
            <person name="Teeling E.C."/>
        </authorList>
    </citation>
    <scope>NUCLEOTIDE SEQUENCE [LARGE SCALE GENOMIC DNA]</scope>
    <source>
        <strain evidence="2">MMyoMyo1</strain>
        <tissue evidence="2">Flight muscle</tissue>
    </source>
</reference>
<sequence length="135" mass="15413">MYSSGYTETKSESAQKEVLEKQCMSTLCPRALALFPWRGAPFPLNICLVLALTFFKSLPKGPLIKLGFLLSAYHILTFYPTLFFPQNTNHYLTLYYSFIYVISSSLKDQLYEVRDFDCCLLYPGALSTIGYLLCD</sequence>